<dbReference type="SMART" id="SM01116">
    <property type="entry name" value="Cyanate_lyase"/>
    <property type="match status" value="1"/>
</dbReference>
<keyword evidence="6" id="KW-1185">Reference proteome</keyword>
<dbReference type="Gene3D" id="1.10.260.40">
    <property type="entry name" value="lambda repressor-like DNA-binding domains"/>
    <property type="match status" value="1"/>
</dbReference>
<dbReference type="InterPro" id="IPR008076">
    <property type="entry name" value="Cyanase"/>
</dbReference>
<dbReference type="NCBIfam" id="NF002773">
    <property type="entry name" value="PRK02866.1"/>
    <property type="match status" value="1"/>
</dbReference>
<comment type="similarity">
    <text evidence="3">Belongs to the cyanase family.</text>
</comment>
<dbReference type="InterPro" id="IPR036581">
    <property type="entry name" value="Cyanate_lyase_C_sf"/>
</dbReference>
<protein>
    <recommendedName>
        <fullName evidence="3">Cyanate hydratase</fullName>
        <shortName evidence="3">Cyanase</shortName>
        <ecNumber evidence="3">4.2.1.104</ecNumber>
    </recommendedName>
    <alternativeName>
        <fullName evidence="3">Cyanate hydrolase</fullName>
    </alternativeName>
    <alternativeName>
        <fullName evidence="3">Cyanate lyase</fullName>
    </alternativeName>
</protein>
<evidence type="ECO:0000313" key="6">
    <source>
        <dbReference type="Proteomes" id="UP000192277"/>
    </source>
</evidence>
<dbReference type="SUPFAM" id="SSF47413">
    <property type="entry name" value="lambda repressor-like DNA-binding domains"/>
    <property type="match status" value="1"/>
</dbReference>
<dbReference type="EC" id="4.2.1.104" evidence="3"/>
<gene>
    <name evidence="3" type="primary">cynS</name>
    <name evidence="5" type="ORF">A4D02_35555</name>
</gene>
<dbReference type="PIRSF" id="PIRSF001263">
    <property type="entry name" value="Cyanate_hydratas"/>
    <property type="match status" value="1"/>
</dbReference>
<dbReference type="RefSeq" id="WP_014219592.1">
    <property type="nucleotide sequence ID" value="NZ_LWBO01000028.1"/>
</dbReference>
<evidence type="ECO:0000256" key="2">
    <source>
        <dbReference type="ARBA" id="ARBA00023239"/>
    </source>
</evidence>
<keyword evidence="2 3" id="KW-0456">Lyase</keyword>
<proteinExistence type="inferred from homology"/>
<dbReference type="EMBL" id="LWBO01000028">
    <property type="protein sequence ID" value="OQP44294.1"/>
    <property type="molecule type" value="Genomic_DNA"/>
</dbReference>
<dbReference type="PRINTS" id="PR01693">
    <property type="entry name" value="CYANASE"/>
</dbReference>
<dbReference type="Pfam" id="PF02560">
    <property type="entry name" value="Cyanate_lyase"/>
    <property type="match status" value="1"/>
</dbReference>
<dbReference type="SUPFAM" id="SSF55234">
    <property type="entry name" value="Cyanase C-terminal domain"/>
    <property type="match status" value="1"/>
</dbReference>
<dbReference type="HAMAP" id="MF_00535">
    <property type="entry name" value="Cyanate_hydrat"/>
    <property type="match status" value="1"/>
</dbReference>
<feature type="active site" evidence="3">
    <location>
        <position position="91"/>
    </location>
</feature>
<evidence type="ECO:0000256" key="3">
    <source>
        <dbReference type="HAMAP-Rule" id="MF_00535"/>
    </source>
</evidence>
<feature type="domain" description="Cyanate lyase C-terminal" evidence="4">
    <location>
        <begin position="75"/>
        <end position="147"/>
    </location>
</feature>
<feature type="active site" evidence="3">
    <location>
        <position position="88"/>
    </location>
</feature>
<evidence type="ECO:0000259" key="4">
    <source>
        <dbReference type="SMART" id="SM01116"/>
    </source>
</evidence>
<comment type="function">
    <text evidence="1 3">Catalyzes the reaction of cyanate with bicarbonate to produce ammonia and carbon dioxide.</text>
</comment>
<comment type="catalytic activity">
    <reaction evidence="3">
        <text>cyanate + hydrogencarbonate + 3 H(+) = NH4(+) + 2 CO2</text>
        <dbReference type="Rhea" id="RHEA:11120"/>
        <dbReference type="ChEBI" id="CHEBI:15378"/>
        <dbReference type="ChEBI" id="CHEBI:16526"/>
        <dbReference type="ChEBI" id="CHEBI:17544"/>
        <dbReference type="ChEBI" id="CHEBI:28938"/>
        <dbReference type="ChEBI" id="CHEBI:29195"/>
        <dbReference type="EC" id="4.2.1.104"/>
    </reaction>
</comment>
<dbReference type="InterPro" id="IPR003712">
    <property type="entry name" value="Cyanate_lyase_C"/>
</dbReference>
<dbReference type="PANTHER" id="PTHR34186:SF2">
    <property type="entry name" value="CYANATE HYDRATASE"/>
    <property type="match status" value="1"/>
</dbReference>
<dbReference type="InterPro" id="IPR010982">
    <property type="entry name" value="Lambda_DNA-bd_dom_sf"/>
</dbReference>
<evidence type="ECO:0000256" key="1">
    <source>
        <dbReference type="ARBA" id="ARBA00003561"/>
    </source>
</evidence>
<dbReference type="InterPro" id="IPR048564">
    <property type="entry name" value="CYNS_N"/>
</dbReference>
<reference evidence="5 6" key="1">
    <citation type="submission" date="2016-04" db="EMBL/GenBank/DDBJ databases">
        <authorList>
            <person name="Chen L."/>
            <person name="Zhuang W."/>
            <person name="Wang G."/>
        </authorList>
    </citation>
    <scope>NUCLEOTIDE SEQUENCE [LARGE SCALE GENOMIC DNA]</scope>
    <source>
        <strain evidence="6">GR20</strain>
    </source>
</reference>
<feature type="active site" evidence="3">
    <location>
        <position position="114"/>
    </location>
</feature>
<organism evidence="5 6">
    <name type="scientific">Niastella koreensis</name>
    <dbReference type="NCBI Taxonomy" id="354356"/>
    <lineage>
        <taxon>Bacteria</taxon>
        <taxon>Pseudomonadati</taxon>
        <taxon>Bacteroidota</taxon>
        <taxon>Chitinophagia</taxon>
        <taxon>Chitinophagales</taxon>
        <taxon>Chitinophagaceae</taxon>
        <taxon>Niastella</taxon>
    </lineage>
</organism>
<dbReference type="Gene3D" id="3.30.1160.10">
    <property type="entry name" value="Cyanate lyase, C-terminal domain"/>
    <property type="match status" value="1"/>
</dbReference>
<evidence type="ECO:0000313" key="5">
    <source>
        <dbReference type="EMBL" id="OQP44294.1"/>
    </source>
</evidence>
<dbReference type="Proteomes" id="UP000192277">
    <property type="component" value="Unassembled WGS sequence"/>
</dbReference>
<sequence>MEKKSLIEQIKAGKKAKGVTYTDLAKAIGASEVWTVHALLRQATLSQPDANKIGEMLGLSSEIIEELQTIPTKGHDDSGTPLDPTLYRLQEMMQSFGPAIKLLINEKFGDGAMSGISFHMDVERLESTDGPHVKLTMTGKYLSFNKF</sequence>
<dbReference type="PANTHER" id="PTHR34186">
    <property type="entry name" value="CYANATE HYDRATASE"/>
    <property type="match status" value="1"/>
</dbReference>
<name>A0ABX3NSG8_9BACT</name>
<dbReference type="Pfam" id="PF21291">
    <property type="entry name" value="CYNS_N"/>
    <property type="match status" value="1"/>
</dbReference>
<accession>A0ABX3NSG8</accession>
<dbReference type="NCBIfam" id="TIGR00673">
    <property type="entry name" value="cynS"/>
    <property type="match status" value="1"/>
</dbReference>
<comment type="caution">
    <text evidence="5">The sequence shown here is derived from an EMBL/GenBank/DDBJ whole genome shotgun (WGS) entry which is preliminary data.</text>
</comment>